<reference evidence="1 2" key="1">
    <citation type="submission" date="2016-03" db="EMBL/GenBank/DDBJ databases">
        <title>Trachymyrmex septentrionalis WGS genome.</title>
        <authorList>
            <person name="Nygaard S."/>
            <person name="Hu H."/>
            <person name="Boomsma J."/>
            <person name="Zhang G."/>
        </authorList>
    </citation>
    <scope>NUCLEOTIDE SEQUENCE [LARGE SCALE GENOMIC DNA]</scope>
    <source>
        <strain evidence="1">Tsep2-gDNA-1</strain>
        <tissue evidence="1">Whole body</tissue>
    </source>
</reference>
<organism evidence="1 2">
    <name type="scientific">Trachymyrmex septentrionalis</name>
    <dbReference type="NCBI Taxonomy" id="34720"/>
    <lineage>
        <taxon>Eukaryota</taxon>
        <taxon>Metazoa</taxon>
        <taxon>Ecdysozoa</taxon>
        <taxon>Arthropoda</taxon>
        <taxon>Hexapoda</taxon>
        <taxon>Insecta</taxon>
        <taxon>Pterygota</taxon>
        <taxon>Neoptera</taxon>
        <taxon>Endopterygota</taxon>
        <taxon>Hymenoptera</taxon>
        <taxon>Apocrita</taxon>
        <taxon>Aculeata</taxon>
        <taxon>Formicoidea</taxon>
        <taxon>Formicidae</taxon>
        <taxon>Myrmicinae</taxon>
        <taxon>Trachymyrmex</taxon>
    </lineage>
</organism>
<name>A0A195F9N5_9HYME</name>
<sequence length="112" mass="13399">TPSWAHANFLISDREWDVQWFPGHVNEWTSSDSMVGNAFKWRKTTLINRYAPLNIRRLSPVELNRPSRTRWWLPLDRSFFMRHQRHGITRLATNSLPPILSLPALFFFLRPR</sequence>
<proteinExistence type="predicted"/>
<gene>
    <name evidence="1" type="ORF">ALC56_08944</name>
</gene>
<feature type="non-terminal residue" evidence="1">
    <location>
        <position position="1"/>
    </location>
</feature>
<dbReference type="AlphaFoldDB" id="A0A195F9N5"/>
<evidence type="ECO:0000313" key="2">
    <source>
        <dbReference type="Proteomes" id="UP000078541"/>
    </source>
</evidence>
<keyword evidence="2" id="KW-1185">Reference proteome</keyword>
<dbReference type="Proteomes" id="UP000078541">
    <property type="component" value="Unassembled WGS sequence"/>
</dbReference>
<protein>
    <submittedName>
        <fullName evidence="1">Uncharacterized protein</fullName>
    </submittedName>
</protein>
<evidence type="ECO:0000313" key="1">
    <source>
        <dbReference type="EMBL" id="KYN37153.1"/>
    </source>
</evidence>
<dbReference type="EMBL" id="KQ981727">
    <property type="protein sequence ID" value="KYN37153.1"/>
    <property type="molecule type" value="Genomic_DNA"/>
</dbReference>
<accession>A0A195F9N5</accession>